<reference evidence="1" key="1">
    <citation type="journal article" date="2014" name="Int. J. Syst. Evol. Microbiol.">
        <title>Complete genome sequence of Corynebacterium casei LMG S-19264T (=DSM 44701T), isolated from a smear-ripened cheese.</title>
        <authorList>
            <consortium name="US DOE Joint Genome Institute (JGI-PGF)"/>
            <person name="Walter F."/>
            <person name="Albersmeier A."/>
            <person name="Kalinowski J."/>
            <person name="Ruckert C."/>
        </authorList>
    </citation>
    <scope>NUCLEOTIDE SEQUENCE</scope>
    <source>
        <strain evidence="1">CGMCC 1.7086</strain>
    </source>
</reference>
<dbReference type="Proteomes" id="UP000606935">
    <property type="component" value="Unassembled WGS sequence"/>
</dbReference>
<sequence>MNPVYFVPLLLLTGCSSVTIDEFRQGSTSLNSGESIVILGRRHANNYETEPSLINCLQETMADKGLKVIPEQEFLDEFYPFFEPRTAPLNLPGINKLRGQDKLAERMSQKNLRYLIWVDGNTETTSSVGSISCALVPGGGCLGFGSWDDEAGYESVIWDLKREVVAGRIHTSAKGTSYMPAVVIPIPLLAQVESEACKGLGNQLSEFFQPQGEPSHGLQN</sequence>
<evidence type="ECO:0008006" key="3">
    <source>
        <dbReference type="Google" id="ProtNLM"/>
    </source>
</evidence>
<organism evidence="1 2">
    <name type="scientific">Bowmanella pacifica</name>
    <dbReference type="NCBI Taxonomy" id="502051"/>
    <lineage>
        <taxon>Bacteria</taxon>
        <taxon>Pseudomonadati</taxon>
        <taxon>Pseudomonadota</taxon>
        <taxon>Gammaproteobacteria</taxon>
        <taxon>Alteromonadales</taxon>
        <taxon>Alteromonadaceae</taxon>
        <taxon>Bowmanella</taxon>
    </lineage>
</organism>
<gene>
    <name evidence="1" type="ORF">GCM10010982_39110</name>
</gene>
<protein>
    <recommendedName>
        <fullName evidence="3">Lipoprotein</fullName>
    </recommendedName>
</protein>
<dbReference type="EMBL" id="BMLS01000009">
    <property type="protein sequence ID" value="GGO74989.1"/>
    <property type="molecule type" value="Genomic_DNA"/>
</dbReference>
<evidence type="ECO:0000313" key="2">
    <source>
        <dbReference type="Proteomes" id="UP000606935"/>
    </source>
</evidence>
<proteinExistence type="predicted"/>
<comment type="caution">
    <text evidence="1">The sequence shown here is derived from an EMBL/GenBank/DDBJ whole genome shotgun (WGS) entry which is preliminary data.</text>
</comment>
<keyword evidence="2" id="KW-1185">Reference proteome</keyword>
<evidence type="ECO:0000313" key="1">
    <source>
        <dbReference type="EMBL" id="GGO74989.1"/>
    </source>
</evidence>
<accession>A0A918DN76</accession>
<name>A0A918DN76_9ALTE</name>
<dbReference type="RefSeq" id="WP_188699171.1">
    <property type="nucleotide sequence ID" value="NZ_BMLS01000009.1"/>
</dbReference>
<reference evidence="1" key="2">
    <citation type="submission" date="2020-09" db="EMBL/GenBank/DDBJ databases">
        <authorList>
            <person name="Sun Q."/>
            <person name="Zhou Y."/>
        </authorList>
    </citation>
    <scope>NUCLEOTIDE SEQUENCE</scope>
    <source>
        <strain evidence="1">CGMCC 1.7086</strain>
    </source>
</reference>
<dbReference type="AlphaFoldDB" id="A0A918DN76"/>